<accession>A0A919T4A4</accession>
<dbReference type="InterPro" id="IPR010982">
    <property type="entry name" value="Lambda_DNA-bd_dom_sf"/>
</dbReference>
<name>A0A919T4A4_9ACTN</name>
<evidence type="ECO:0000313" key="3">
    <source>
        <dbReference type="Proteomes" id="UP000677082"/>
    </source>
</evidence>
<dbReference type="GO" id="GO:0003677">
    <property type="term" value="F:DNA binding"/>
    <property type="evidence" value="ECO:0007669"/>
    <property type="project" value="InterPro"/>
</dbReference>
<dbReference type="SUPFAM" id="SSF47413">
    <property type="entry name" value="lambda repressor-like DNA-binding domains"/>
    <property type="match status" value="1"/>
</dbReference>
<dbReference type="Gene3D" id="1.10.260.40">
    <property type="entry name" value="lambda repressor-like DNA-binding domains"/>
    <property type="match status" value="1"/>
</dbReference>
<keyword evidence="3" id="KW-1185">Reference proteome</keyword>
<dbReference type="CDD" id="cd00093">
    <property type="entry name" value="HTH_XRE"/>
    <property type="match status" value="1"/>
</dbReference>
<evidence type="ECO:0000313" key="2">
    <source>
        <dbReference type="EMBL" id="GIM88770.1"/>
    </source>
</evidence>
<dbReference type="PROSITE" id="PS50943">
    <property type="entry name" value="HTH_CROC1"/>
    <property type="match status" value="1"/>
</dbReference>
<dbReference type="EMBL" id="BOQN01000007">
    <property type="protein sequence ID" value="GIM88770.1"/>
    <property type="molecule type" value="Genomic_DNA"/>
</dbReference>
<organism evidence="2 3">
    <name type="scientific">Paractinoplanes toevensis</name>
    <dbReference type="NCBI Taxonomy" id="571911"/>
    <lineage>
        <taxon>Bacteria</taxon>
        <taxon>Bacillati</taxon>
        <taxon>Actinomycetota</taxon>
        <taxon>Actinomycetes</taxon>
        <taxon>Micromonosporales</taxon>
        <taxon>Micromonosporaceae</taxon>
        <taxon>Paractinoplanes</taxon>
    </lineage>
</organism>
<gene>
    <name evidence="2" type="ORF">Ato02nite_005630</name>
</gene>
<comment type="caution">
    <text evidence="2">The sequence shown here is derived from an EMBL/GenBank/DDBJ whole genome shotgun (WGS) entry which is preliminary data.</text>
</comment>
<evidence type="ECO:0000259" key="1">
    <source>
        <dbReference type="PROSITE" id="PS50943"/>
    </source>
</evidence>
<dbReference type="RefSeq" id="WP_213004755.1">
    <property type="nucleotide sequence ID" value="NZ_BOQN01000007.1"/>
</dbReference>
<sequence length="81" mass="9433">MTEDQREMLLQAAIRYARGGRGRIIREQAKVPQQEMAELIGVTTSCLWRWETGRRRPREGAAVRWAQQLMRLELVHTENAA</sequence>
<reference evidence="2 3" key="1">
    <citation type="submission" date="2021-03" db="EMBL/GenBank/DDBJ databases">
        <title>Whole genome shotgun sequence of Actinoplanes toevensis NBRC 105298.</title>
        <authorList>
            <person name="Komaki H."/>
            <person name="Tamura T."/>
        </authorList>
    </citation>
    <scope>NUCLEOTIDE SEQUENCE [LARGE SCALE GENOMIC DNA]</scope>
    <source>
        <strain evidence="2 3">NBRC 105298</strain>
    </source>
</reference>
<dbReference type="Proteomes" id="UP000677082">
    <property type="component" value="Unassembled WGS sequence"/>
</dbReference>
<dbReference type="Pfam" id="PF13560">
    <property type="entry name" value="HTH_31"/>
    <property type="match status" value="1"/>
</dbReference>
<protein>
    <recommendedName>
        <fullName evidence="1">HTH cro/C1-type domain-containing protein</fullName>
    </recommendedName>
</protein>
<dbReference type="InterPro" id="IPR001387">
    <property type="entry name" value="Cro/C1-type_HTH"/>
</dbReference>
<dbReference type="AlphaFoldDB" id="A0A919T4A4"/>
<proteinExistence type="predicted"/>
<feature type="domain" description="HTH cro/C1-type" evidence="1">
    <location>
        <begin position="23"/>
        <end position="57"/>
    </location>
</feature>